<evidence type="ECO:0000313" key="3">
    <source>
        <dbReference type="Proteomes" id="UP000694556"/>
    </source>
</evidence>
<name>A0A8C3C504_CAIMO</name>
<dbReference type="Ensembl" id="ENSCMMT00000017161.1">
    <property type="protein sequence ID" value="ENSCMMP00000015615.1"/>
    <property type="gene ID" value="ENSCMMG00000009942.1"/>
</dbReference>
<evidence type="ECO:0000313" key="2">
    <source>
        <dbReference type="Ensembl" id="ENSCMMP00000015615.1"/>
    </source>
</evidence>
<feature type="region of interest" description="Disordered" evidence="1">
    <location>
        <begin position="142"/>
        <end position="161"/>
    </location>
</feature>
<reference evidence="2" key="1">
    <citation type="submission" date="2025-08" db="UniProtKB">
        <authorList>
            <consortium name="Ensembl"/>
        </authorList>
    </citation>
    <scope>IDENTIFICATION</scope>
</reference>
<organism evidence="2 3">
    <name type="scientific">Cairina moschata</name>
    <name type="common">Muscovy duck</name>
    <dbReference type="NCBI Taxonomy" id="8855"/>
    <lineage>
        <taxon>Eukaryota</taxon>
        <taxon>Metazoa</taxon>
        <taxon>Chordata</taxon>
        <taxon>Craniata</taxon>
        <taxon>Vertebrata</taxon>
        <taxon>Euteleostomi</taxon>
        <taxon>Archelosauria</taxon>
        <taxon>Archosauria</taxon>
        <taxon>Dinosauria</taxon>
        <taxon>Saurischia</taxon>
        <taxon>Theropoda</taxon>
        <taxon>Coelurosauria</taxon>
        <taxon>Aves</taxon>
        <taxon>Neognathae</taxon>
        <taxon>Galloanserae</taxon>
        <taxon>Anseriformes</taxon>
        <taxon>Anatidae</taxon>
        <taxon>Anatinae</taxon>
        <taxon>Cairina</taxon>
    </lineage>
</organism>
<protein>
    <submittedName>
        <fullName evidence="2">Uncharacterized protein</fullName>
    </submittedName>
</protein>
<evidence type="ECO:0000256" key="1">
    <source>
        <dbReference type="SAM" id="MobiDB-lite"/>
    </source>
</evidence>
<keyword evidence="3" id="KW-1185">Reference proteome</keyword>
<sequence>RSFPSVGLDGKQEWCRRLLALAGARTPAASRWAATAPLCPLCPAFPVSTGIPARRPLIDIRGLMEMVSLHCSFHITQAPQHHAARQNYFLGLITSAAFCHSHCQMGKHKCQKGLLVRSSPLPPSREPASLSEDQSNIRVWQGLQVRGKPPFPPLQATDQHR</sequence>
<reference evidence="2" key="2">
    <citation type="submission" date="2025-09" db="UniProtKB">
        <authorList>
            <consortium name="Ensembl"/>
        </authorList>
    </citation>
    <scope>IDENTIFICATION</scope>
</reference>
<dbReference type="Proteomes" id="UP000694556">
    <property type="component" value="Unassembled WGS sequence"/>
</dbReference>
<dbReference type="AlphaFoldDB" id="A0A8C3C504"/>
<accession>A0A8C3C504</accession>
<proteinExistence type="predicted"/>